<reference evidence="2 3" key="1">
    <citation type="submission" date="2023-10" db="EMBL/GenBank/DDBJ databases">
        <title>Draft Genome Sequence of Candida saopaulonensis from a very Premature Infant with Sepsis.</title>
        <authorList>
            <person name="Ning Y."/>
            <person name="Dai R."/>
            <person name="Xiao M."/>
            <person name="Xu Y."/>
            <person name="Yan Q."/>
            <person name="Zhang L."/>
        </authorList>
    </citation>
    <scope>NUCLEOTIDE SEQUENCE [LARGE SCALE GENOMIC DNA]</scope>
    <source>
        <strain evidence="2 3">19XY460</strain>
    </source>
</reference>
<dbReference type="GeneID" id="88174646"/>
<keyword evidence="1" id="KW-0472">Membrane</keyword>
<evidence type="ECO:0000313" key="3">
    <source>
        <dbReference type="Proteomes" id="UP001338582"/>
    </source>
</evidence>
<name>A0AAX4HCG3_9ASCO</name>
<evidence type="ECO:0000313" key="2">
    <source>
        <dbReference type="EMBL" id="WPK26234.1"/>
    </source>
</evidence>
<keyword evidence="1" id="KW-1133">Transmembrane helix</keyword>
<evidence type="ECO:0000256" key="1">
    <source>
        <dbReference type="SAM" id="Phobius"/>
    </source>
</evidence>
<organism evidence="2 3">
    <name type="scientific">Australozyma saopauloensis</name>
    <dbReference type="NCBI Taxonomy" id="291208"/>
    <lineage>
        <taxon>Eukaryota</taxon>
        <taxon>Fungi</taxon>
        <taxon>Dikarya</taxon>
        <taxon>Ascomycota</taxon>
        <taxon>Saccharomycotina</taxon>
        <taxon>Pichiomycetes</taxon>
        <taxon>Metschnikowiaceae</taxon>
        <taxon>Australozyma</taxon>
    </lineage>
</organism>
<accession>A0AAX4HCG3</accession>
<dbReference type="RefSeq" id="XP_062878615.1">
    <property type="nucleotide sequence ID" value="XM_063022545.1"/>
</dbReference>
<proteinExistence type="predicted"/>
<keyword evidence="3" id="KW-1185">Reference proteome</keyword>
<dbReference type="KEGG" id="asau:88174646"/>
<evidence type="ECO:0008006" key="4">
    <source>
        <dbReference type="Google" id="ProtNLM"/>
    </source>
</evidence>
<sequence>MSNLYGHREQQNNQRFDDLSHTLSLFRETVDRDINGRVQQEMLTLDLLNDNFSNLWLKVRRTSGDLQTVMTRNASLTRIVGIILVLFIVIWTLYHLR</sequence>
<feature type="transmembrane region" description="Helical" evidence="1">
    <location>
        <begin position="76"/>
        <end position="94"/>
    </location>
</feature>
<dbReference type="Proteomes" id="UP001338582">
    <property type="component" value="Chromosome 4"/>
</dbReference>
<gene>
    <name evidence="2" type="ORF">PUMCH_003583</name>
</gene>
<dbReference type="AlphaFoldDB" id="A0AAX4HCG3"/>
<keyword evidence="1" id="KW-0812">Transmembrane</keyword>
<protein>
    <recommendedName>
        <fullName evidence="4">t-SNARE coiled-coil homology domain-containing protein</fullName>
    </recommendedName>
</protein>
<dbReference type="EMBL" id="CP138897">
    <property type="protein sequence ID" value="WPK26234.1"/>
    <property type="molecule type" value="Genomic_DNA"/>
</dbReference>